<dbReference type="EMBL" id="JAGBKM010000001">
    <property type="protein sequence ID" value="MBO1529618.1"/>
    <property type="molecule type" value="Genomic_DNA"/>
</dbReference>
<organism evidence="2 3">
    <name type="scientific">Psychrobacter coccoides</name>
    <dbReference type="NCBI Taxonomy" id="2818440"/>
    <lineage>
        <taxon>Bacteria</taxon>
        <taxon>Pseudomonadati</taxon>
        <taxon>Pseudomonadota</taxon>
        <taxon>Gammaproteobacteria</taxon>
        <taxon>Moraxellales</taxon>
        <taxon>Moraxellaceae</taxon>
        <taxon>Psychrobacter</taxon>
    </lineage>
</organism>
<dbReference type="RefSeq" id="WP_207988484.1">
    <property type="nucleotide sequence ID" value="NZ_JAGBKM010000001.1"/>
</dbReference>
<dbReference type="SUPFAM" id="SSF54060">
    <property type="entry name" value="His-Me finger endonucleases"/>
    <property type="match status" value="1"/>
</dbReference>
<keyword evidence="2" id="KW-0378">Hydrolase</keyword>
<protein>
    <submittedName>
        <fullName evidence="2">HNH endonuclease</fullName>
    </submittedName>
</protein>
<keyword evidence="2" id="KW-0540">Nuclease</keyword>
<dbReference type="InterPro" id="IPR044925">
    <property type="entry name" value="His-Me_finger_sf"/>
</dbReference>
<feature type="domain" description="HNH nuclease" evidence="1">
    <location>
        <begin position="145"/>
        <end position="183"/>
    </location>
</feature>
<evidence type="ECO:0000259" key="1">
    <source>
        <dbReference type="Pfam" id="PF13392"/>
    </source>
</evidence>
<dbReference type="InterPro" id="IPR003615">
    <property type="entry name" value="HNH_nuc"/>
</dbReference>
<keyword evidence="2" id="KW-0255">Endonuclease</keyword>
<evidence type="ECO:0000313" key="2">
    <source>
        <dbReference type="EMBL" id="MBO1529618.1"/>
    </source>
</evidence>
<name>A0ABS3NKK8_9GAMM</name>
<dbReference type="Proteomes" id="UP000664554">
    <property type="component" value="Unassembled WGS sequence"/>
</dbReference>
<comment type="caution">
    <text evidence="2">The sequence shown here is derived from an EMBL/GenBank/DDBJ whole genome shotgun (WGS) entry which is preliminary data.</text>
</comment>
<dbReference type="GO" id="GO:0004519">
    <property type="term" value="F:endonuclease activity"/>
    <property type="evidence" value="ECO:0007669"/>
    <property type="project" value="UniProtKB-KW"/>
</dbReference>
<evidence type="ECO:0000313" key="3">
    <source>
        <dbReference type="Proteomes" id="UP000664554"/>
    </source>
</evidence>
<sequence>MAKYIRWRVTKAHHDFIKKHQAHITRKELARMFNEKFGLSVSVPSIASYAKRHGMLRVITPLIHKPEHLQYLEDNHGLLPRSQLTDKFNQHFGTSFTVKDIRTVCRRLDLKMEKVRRNHLPVGSVRRRTKYLHIKVGEPDVWRSLHRHTYEEHYGPIPPDYIVMFADGDYDNTDIENLVCVPADASWIINKHSVAKTENPELNRAVMLTAALSVLNKDET</sequence>
<proteinExistence type="predicted"/>
<accession>A0ABS3NKK8</accession>
<gene>
    <name evidence="2" type="ORF">J3492_00120</name>
</gene>
<reference evidence="2 3" key="1">
    <citation type="submission" date="2021-03" db="EMBL/GenBank/DDBJ databases">
        <authorList>
            <person name="Shang D.-D."/>
            <person name="Du Z.-J."/>
            <person name="Chen G.-J."/>
        </authorList>
    </citation>
    <scope>NUCLEOTIDE SEQUENCE [LARGE SCALE GENOMIC DNA]</scope>
    <source>
        <strain evidence="2 3">F1192</strain>
    </source>
</reference>
<dbReference type="Pfam" id="PF13392">
    <property type="entry name" value="HNH_3"/>
    <property type="match status" value="1"/>
</dbReference>
<keyword evidence="3" id="KW-1185">Reference proteome</keyword>